<gene>
    <name evidence="1" type="ORF">FBQ73_01795</name>
</gene>
<reference evidence="1 2" key="1">
    <citation type="submission" date="2019-05" db="EMBL/GenBank/DDBJ databases">
        <authorList>
            <person name="Zhou X."/>
        </authorList>
    </citation>
    <scope>NUCLEOTIDE SEQUENCE [LARGE SCALE GENOMIC DNA]</scope>
    <source>
        <strain evidence="1 2">DSM 432</strain>
    </source>
</reference>
<proteinExistence type="predicted"/>
<name>A0A6C1KM28_XANAU</name>
<organism evidence="1 2">
    <name type="scientific">Xanthobacter autotrophicus</name>
    <dbReference type="NCBI Taxonomy" id="280"/>
    <lineage>
        <taxon>Bacteria</taxon>
        <taxon>Pseudomonadati</taxon>
        <taxon>Pseudomonadota</taxon>
        <taxon>Alphaproteobacteria</taxon>
        <taxon>Hyphomicrobiales</taxon>
        <taxon>Xanthobacteraceae</taxon>
        <taxon>Xanthobacter</taxon>
    </lineage>
</organism>
<dbReference type="AlphaFoldDB" id="A0A6C1KM28"/>
<dbReference type="EMBL" id="VAUP01000004">
    <property type="protein sequence ID" value="TLX44807.1"/>
    <property type="molecule type" value="Genomic_DNA"/>
</dbReference>
<protein>
    <submittedName>
        <fullName evidence="1">Uncharacterized protein</fullName>
    </submittedName>
</protein>
<dbReference type="GeneID" id="95772191"/>
<evidence type="ECO:0000313" key="1">
    <source>
        <dbReference type="EMBL" id="TLX44807.1"/>
    </source>
</evidence>
<evidence type="ECO:0000313" key="2">
    <source>
        <dbReference type="Proteomes" id="UP000305131"/>
    </source>
</evidence>
<sequence length="83" mass="8952">MSDPLEIAFTVDDAGIERLFKSPMFKHVHNIAEGLIAQAEEEDAIPGVLVFALDAAAKRDLIVEMLQSLDLGGDAPTNTNSKE</sequence>
<accession>A0A6C1KM28</accession>
<dbReference type="Proteomes" id="UP000305131">
    <property type="component" value="Unassembled WGS sequence"/>
</dbReference>
<dbReference type="RefSeq" id="WP_138397808.1">
    <property type="nucleotide sequence ID" value="NZ_JBAFVI010000009.1"/>
</dbReference>
<comment type="caution">
    <text evidence="1">The sequence shown here is derived from an EMBL/GenBank/DDBJ whole genome shotgun (WGS) entry which is preliminary data.</text>
</comment>